<feature type="compositionally biased region" description="Basic residues" evidence="1">
    <location>
        <begin position="10"/>
        <end position="23"/>
    </location>
</feature>
<evidence type="ECO:0000313" key="2">
    <source>
        <dbReference type="EMBL" id="ASL24397.1"/>
    </source>
</evidence>
<dbReference type="EMBL" id="MF278336">
    <property type="protein sequence ID" value="ASL24397.1"/>
    <property type="molecule type" value="Genomic_DNA"/>
</dbReference>
<accession>A0A220YL49</accession>
<feature type="region of interest" description="Disordered" evidence="1">
    <location>
        <begin position="1"/>
        <end position="23"/>
    </location>
</feature>
<proteinExistence type="predicted"/>
<evidence type="ECO:0000313" key="3">
    <source>
        <dbReference type="Proteomes" id="UP000222639"/>
    </source>
</evidence>
<organism evidence="2 3">
    <name type="scientific">Alteromonas phage vB_AspP-H4/4</name>
    <dbReference type="NCBI Taxonomy" id="2928692"/>
    <lineage>
        <taxon>Viruses</taxon>
        <taxon>Duplodnaviria</taxon>
        <taxon>Heunggongvirae</taxon>
        <taxon>Uroviricota</taxon>
        <taxon>Caudoviricetes</taxon>
        <taxon>Autographivirales</taxon>
        <taxon>Foturvirus</taxon>
        <taxon>Foturvirus H44</taxon>
    </lineage>
</organism>
<sequence length="142" mass="16234">MNRKEEIRSLKHRRVEHSKKGNSRRGWVGTIGDLIVLQGRTKVNIHWENGVVQPYELDAIQLPEDGIYDAGYLRLLKDMDKNISWLIVNTQGKVAALAETEDQANELAHKEVVNTQRMHYVCKTVRTMELSAPPVKTTETNV</sequence>
<gene>
    <name evidence="2" type="ORF">vBAspPH44_14</name>
</gene>
<reference evidence="3" key="1">
    <citation type="submission" date="2017-06" db="EMBL/GenBank/DDBJ databases">
        <title>Complete genome sequence of Alteromonas virus vB_AspP-H4/4.</title>
        <authorList>
            <person name="Kallies R."/>
        </authorList>
    </citation>
    <scope>NUCLEOTIDE SEQUENCE [LARGE SCALE GENOMIC DNA]</scope>
</reference>
<dbReference type="Proteomes" id="UP000222639">
    <property type="component" value="Segment"/>
</dbReference>
<protein>
    <submittedName>
        <fullName evidence="2">N-acetyltransferase</fullName>
    </submittedName>
</protein>
<evidence type="ECO:0000256" key="1">
    <source>
        <dbReference type="SAM" id="MobiDB-lite"/>
    </source>
</evidence>
<keyword evidence="3" id="KW-1185">Reference proteome</keyword>
<name>A0A220YL49_9CAUD</name>